<dbReference type="EMBL" id="JAFELM010000024">
    <property type="protein sequence ID" value="MBM6617652.1"/>
    <property type="molecule type" value="Genomic_DNA"/>
</dbReference>
<evidence type="ECO:0000313" key="3">
    <source>
        <dbReference type="Proteomes" id="UP001518925"/>
    </source>
</evidence>
<accession>A0ABS2DGU8</accession>
<sequence length="154" mass="18184">MLHTLEKIKNEHDNFLKWVETLKGISNKTWSNPYSEGKWSPSEIIAHLMFWDRFLLNLSIIDVQPGDNLPNFPPVQEENERAAKYARETKSKDQLIDEFLNVRKEFVHLINELNEDQLYIPFKVGNHDYTVISLLEDFQGHDKHHQVQIQSVTK</sequence>
<organism evidence="2 3">
    <name type="scientific">Bacillus suaedaesalsae</name>
    <dbReference type="NCBI Taxonomy" id="2810349"/>
    <lineage>
        <taxon>Bacteria</taxon>
        <taxon>Bacillati</taxon>
        <taxon>Bacillota</taxon>
        <taxon>Bacilli</taxon>
        <taxon>Bacillales</taxon>
        <taxon>Bacillaceae</taxon>
        <taxon>Bacillus</taxon>
    </lineage>
</organism>
<dbReference type="Gene3D" id="1.20.120.450">
    <property type="entry name" value="dinb family like domain"/>
    <property type="match status" value="1"/>
</dbReference>
<comment type="caution">
    <text evidence="2">The sequence shown here is derived from an EMBL/GenBank/DDBJ whole genome shotgun (WGS) entry which is preliminary data.</text>
</comment>
<dbReference type="InterPro" id="IPR034660">
    <property type="entry name" value="DinB/YfiT-like"/>
</dbReference>
<proteinExistence type="predicted"/>
<dbReference type="SUPFAM" id="SSF109854">
    <property type="entry name" value="DinB/YfiT-like putative metalloenzymes"/>
    <property type="match status" value="1"/>
</dbReference>
<keyword evidence="3" id="KW-1185">Reference proteome</keyword>
<protein>
    <submittedName>
        <fullName evidence="2">DinB family protein</fullName>
    </submittedName>
</protein>
<dbReference type="InterPro" id="IPR024775">
    <property type="entry name" value="DinB-like"/>
</dbReference>
<reference evidence="2 3" key="1">
    <citation type="submission" date="2021-02" db="EMBL/GenBank/DDBJ databases">
        <title>Bacillus sp. RD4P76, an endophyte from a halophyte.</title>
        <authorList>
            <person name="Sun J.-Q."/>
        </authorList>
    </citation>
    <scope>NUCLEOTIDE SEQUENCE [LARGE SCALE GENOMIC DNA]</scope>
    <source>
        <strain evidence="2 3">RD4P76</strain>
    </source>
</reference>
<dbReference type="Pfam" id="PF12867">
    <property type="entry name" value="DinB_2"/>
    <property type="match status" value="1"/>
</dbReference>
<feature type="domain" description="DinB-like" evidence="1">
    <location>
        <begin position="19"/>
        <end position="149"/>
    </location>
</feature>
<name>A0ABS2DGU8_9BACI</name>
<gene>
    <name evidence="2" type="ORF">JR050_08155</name>
</gene>
<dbReference type="Proteomes" id="UP001518925">
    <property type="component" value="Unassembled WGS sequence"/>
</dbReference>
<evidence type="ECO:0000259" key="1">
    <source>
        <dbReference type="Pfam" id="PF12867"/>
    </source>
</evidence>
<evidence type="ECO:0000313" key="2">
    <source>
        <dbReference type="EMBL" id="MBM6617652.1"/>
    </source>
</evidence>
<dbReference type="RefSeq" id="WP_204203026.1">
    <property type="nucleotide sequence ID" value="NZ_JAFELM010000024.1"/>
</dbReference>